<protein>
    <submittedName>
        <fullName evidence="1">Uncharacterized protein</fullName>
    </submittedName>
</protein>
<gene>
    <name evidence="1" type="ORF">ANN_05201</name>
</gene>
<proteinExistence type="predicted"/>
<comment type="caution">
    <text evidence="1">The sequence shown here is derived from an EMBL/GenBank/DDBJ whole genome shotgun (WGS) entry which is preliminary data.</text>
</comment>
<dbReference type="Proteomes" id="UP001148838">
    <property type="component" value="Unassembled WGS sequence"/>
</dbReference>
<dbReference type="EMBL" id="JAJSOF020000013">
    <property type="protein sequence ID" value="KAJ4443529.1"/>
    <property type="molecule type" value="Genomic_DNA"/>
</dbReference>
<keyword evidence="2" id="KW-1185">Reference proteome</keyword>
<organism evidence="1 2">
    <name type="scientific">Periplaneta americana</name>
    <name type="common">American cockroach</name>
    <name type="synonym">Blatta americana</name>
    <dbReference type="NCBI Taxonomy" id="6978"/>
    <lineage>
        <taxon>Eukaryota</taxon>
        <taxon>Metazoa</taxon>
        <taxon>Ecdysozoa</taxon>
        <taxon>Arthropoda</taxon>
        <taxon>Hexapoda</taxon>
        <taxon>Insecta</taxon>
        <taxon>Pterygota</taxon>
        <taxon>Neoptera</taxon>
        <taxon>Polyneoptera</taxon>
        <taxon>Dictyoptera</taxon>
        <taxon>Blattodea</taxon>
        <taxon>Blattoidea</taxon>
        <taxon>Blattidae</taxon>
        <taxon>Blattinae</taxon>
        <taxon>Periplaneta</taxon>
    </lineage>
</organism>
<sequence>MDLKKGRLEHIKTLEKIKKRVLKRCGNNSTLKWDTLTDRRTRIRLCAKFETYRAAMRAIQPSSSFVTISLQRDVIDVHRSDEIRNTLYAFRTDGSRDVEQRSQTVKRLILFPTVAELKRQSARCSSVLYAVCLSALAAGMDMERRFNSYLASDWDEGDNVGEMSPGSSTESYPAFAHIGLRENSGKNLNQVTGFAVRRANRYSTDVDTKILLKDENLNKMQILLHRVKISAP</sequence>
<accession>A0ABQ8TAK5</accession>
<evidence type="ECO:0000313" key="2">
    <source>
        <dbReference type="Proteomes" id="UP001148838"/>
    </source>
</evidence>
<evidence type="ECO:0000313" key="1">
    <source>
        <dbReference type="EMBL" id="KAJ4443529.1"/>
    </source>
</evidence>
<name>A0ABQ8TAK5_PERAM</name>
<reference evidence="1 2" key="1">
    <citation type="journal article" date="2022" name="Allergy">
        <title>Genome assembly and annotation of Periplaneta americana reveal a comprehensive cockroach allergen profile.</title>
        <authorList>
            <person name="Wang L."/>
            <person name="Xiong Q."/>
            <person name="Saelim N."/>
            <person name="Wang L."/>
            <person name="Nong W."/>
            <person name="Wan A.T."/>
            <person name="Shi M."/>
            <person name="Liu X."/>
            <person name="Cao Q."/>
            <person name="Hui J.H.L."/>
            <person name="Sookrung N."/>
            <person name="Leung T.F."/>
            <person name="Tungtrongchitr A."/>
            <person name="Tsui S.K.W."/>
        </authorList>
    </citation>
    <scope>NUCLEOTIDE SEQUENCE [LARGE SCALE GENOMIC DNA]</scope>
    <source>
        <strain evidence="1">PWHHKU_190912</strain>
    </source>
</reference>